<feature type="compositionally biased region" description="Polar residues" evidence="16">
    <location>
        <begin position="1002"/>
        <end position="1024"/>
    </location>
</feature>
<dbReference type="CDD" id="cd05578">
    <property type="entry name" value="STKc_Yank1"/>
    <property type="match status" value="1"/>
</dbReference>
<keyword evidence="14" id="KW-0012">Acyltransferase</keyword>
<dbReference type="PANTHER" id="PTHR13693:SF2">
    <property type="entry name" value="SERINE PALMITOYLTRANSFERASE 1"/>
    <property type="match status" value="1"/>
</dbReference>
<dbReference type="OrthoDB" id="3168162at2759"/>
<dbReference type="PROSITE" id="PS51285">
    <property type="entry name" value="AGC_KINASE_CTER"/>
    <property type="match status" value="1"/>
</dbReference>
<dbReference type="SMART" id="SM00220">
    <property type="entry name" value="S_TKc"/>
    <property type="match status" value="1"/>
</dbReference>
<dbReference type="InterPro" id="IPR004839">
    <property type="entry name" value="Aminotransferase_I/II_large"/>
</dbReference>
<keyword evidence="7" id="KW-0808">Transferase</keyword>
<dbReference type="InterPro" id="IPR050087">
    <property type="entry name" value="AON_synthase_class-II"/>
</dbReference>
<dbReference type="GO" id="GO:0004674">
    <property type="term" value="F:protein serine/threonine kinase activity"/>
    <property type="evidence" value="ECO:0007669"/>
    <property type="project" value="UniProtKB-KW"/>
</dbReference>
<evidence type="ECO:0000256" key="8">
    <source>
        <dbReference type="ARBA" id="ARBA00022741"/>
    </source>
</evidence>
<keyword evidence="20" id="KW-1185">Reference proteome</keyword>
<evidence type="ECO:0000256" key="5">
    <source>
        <dbReference type="ARBA" id="ARBA00013220"/>
    </source>
</evidence>
<evidence type="ECO:0000313" key="20">
    <source>
        <dbReference type="Proteomes" id="UP000559256"/>
    </source>
</evidence>
<evidence type="ECO:0000256" key="13">
    <source>
        <dbReference type="ARBA" id="ARBA00023098"/>
    </source>
</evidence>
<evidence type="ECO:0000256" key="12">
    <source>
        <dbReference type="ARBA" id="ARBA00022919"/>
    </source>
</evidence>
<dbReference type="GO" id="GO:0046512">
    <property type="term" value="P:sphingosine biosynthetic process"/>
    <property type="evidence" value="ECO:0007669"/>
    <property type="project" value="TreeGrafter"/>
</dbReference>
<comment type="caution">
    <text evidence="19">The sequence shown here is derived from an EMBL/GenBank/DDBJ whole genome shotgun (WGS) entry which is preliminary data.</text>
</comment>
<evidence type="ECO:0000256" key="6">
    <source>
        <dbReference type="ARBA" id="ARBA00022527"/>
    </source>
</evidence>
<dbReference type="FunFam" id="1.10.510.10:FF:000469">
    <property type="entry name" value="Serine/threonine-protein kinase 32B"/>
    <property type="match status" value="1"/>
</dbReference>
<evidence type="ECO:0000259" key="17">
    <source>
        <dbReference type="PROSITE" id="PS50011"/>
    </source>
</evidence>
<dbReference type="PROSITE" id="PS00108">
    <property type="entry name" value="PROTEIN_KINASE_ST"/>
    <property type="match status" value="1"/>
</dbReference>
<evidence type="ECO:0000256" key="7">
    <source>
        <dbReference type="ARBA" id="ARBA00022679"/>
    </source>
</evidence>
<dbReference type="Pfam" id="PF00069">
    <property type="entry name" value="Pkinase"/>
    <property type="match status" value="1"/>
</dbReference>
<reference evidence="19 20" key="1">
    <citation type="journal article" date="2020" name="ISME J.">
        <title>Uncovering the hidden diversity of litter-decomposition mechanisms in mushroom-forming fungi.</title>
        <authorList>
            <person name="Floudas D."/>
            <person name="Bentzer J."/>
            <person name="Ahren D."/>
            <person name="Johansson T."/>
            <person name="Persson P."/>
            <person name="Tunlid A."/>
        </authorList>
    </citation>
    <scope>NUCLEOTIDE SEQUENCE [LARGE SCALE GENOMIC DNA]</scope>
    <source>
        <strain evidence="19 20">CBS 291.85</strain>
    </source>
</reference>
<sequence>MASASLEPVFAYVANSIVTVERAFYKLPGSAIIERYVRSSHQNDPGRTLLEVILIILVIRTLLQSRTRADRSGKNFIEFSEKEIDELVDEWTPEPLTQPLDQTEEAELSAVAIISGPNGPKPKLVNTGKTAYNLASLNFTGLAGNEHIKDRAIETLRRYGVGSCGPAGFYGTVDVHLDLERDIADFLGTEGAILYSQGFSTISSVIPAFCKRGDIIVADRGVTLAIQKGIQISRSTVRWFDHNDLRSLEEVLQSVEKERKKKRGPLTRRFIVTEGIFERDGAMTDLPKLIELKTKYKYRLILDETFSFGSVGRTGRGLTELYNVPAEKVDMLVGSVAIGLCSGGGFCAGSKHVVEHQRINGPAFVFSASMPPLLAVSGSEGINILRSSPSILSNLQENVRAAHSILDRVDCITIPSHPISPIIHIYIRSPTSNSLHPSSAAHHTKPSNPVSPLPRDAPHWDIEGEERLLQEVVEEALAQGVMVTKAKRLRGGMEISEARPSIRLAMTSALTKKETEKAVNVVKGALVKINPGISSIIRSRGSAGKRRPCYDLFQLKFDVLASSFVVAVVINVQVIIAGTIFECEKETPVDSSSPWRFILDLFLEIFGLQRGRHKYINLGYVTRLIREQIDFEAEVNLFHFDLHRAVGKGAFGKVRVVEHKKTKKLYALKYINKAQCIKQKAVANVIQERRLLEEVDHEFIVNLRYAFQDDENCFFVLDLMLGGDLRFHLERRGYLPEDAVRFWVAELSSGLAYLHRQRIVHRDLKPDNILLDSNGHAHLTDFNVAIHFSARRQHTSVAGSMAYMAPQVLSRKGYSYEIDYWSLGVTAYELLFHKRPFDGRDANRMTQSILKDSLKFPSDSREKLSSDGVAALRQFIERDPTKRLGCKPDGQGLEDIRQHPWFSSLDWPKLESKELASPFIPDMKQANFDVSHELDEFLMVEKPLTHSKRKANVDPETLKPEMRELEEKFTVYDFSSSQRMSYYPHNQPVVTINADSDPERTISASQTCSMQHTSTMAERSQAGSPTFDDVPSSHLPSPSEKAPMLPPVSS</sequence>
<comment type="cofactor">
    <cofactor evidence="1">
        <name>pyridoxal 5'-phosphate</name>
        <dbReference type="ChEBI" id="CHEBI:597326"/>
    </cofactor>
</comment>
<dbReference type="GO" id="GO:0016020">
    <property type="term" value="C:membrane"/>
    <property type="evidence" value="ECO:0007669"/>
    <property type="project" value="GOC"/>
</dbReference>
<proteinExistence type="inferred from homology"/>
<dbReference type="Gene3D" id="1.10.510.10">
    <property type="entry name" value="Transferase(Phosphotransferase) domain 1"/>
    <property type="match status" value="1"/>
</dbReference>
<protein>
    <recommendedName>
        <fullName evidence="5">serine C-palmitoyltransferase</fullName>
        <ecNumber evidence="5">2.3.1.50</ecNumber>
    </recommendedName>
</protein>
<dbReference type="InterPro" id="IPR000961">
    <property type="entry name" value="AGC-kinase_C"/>
</dbReference>
<keyword evidence="10 15" id="KW-0067">ATP-binding</keyword>
<evidence type="ECO:0000256" key="10">
    <source>
        <dbReference type="ARBA" id="ARBA00022840"/>
    </source>
</evidence>
<dbReference type="InterPro" id="IPR011009">
    <property type="entry name" value="Kinase-like_dom_sf"/>
</dbReference>
<dbReference type="GO" id="GO:0005524">
    <property type="term" value="F:ATP binding"/>
    <property type="evidence" value="ECO:0007669"/>
    <property type="project" value="UniProtKB-UniRule"/>
</dbReference>
<evidence type="ECO:0000256" key="14">
    <source>
        <dbReference type="ARBA" id="ARBA00023315"/>
    </source>
</evidence>
<feature type="domain" description="AGC-kinase C-terminal" evidence="18">
    <location>
        <begin position="903"/>
        <end position="984"/>
    </location>
</feature>
<evidence type="ECO:0000256" key="3">
    <source>
        <dbReference type="ARBA" id="ARBA00004991"/>
    </source>
</evidence>
<evidence type="ECO:0000256" key="15">
    <source>
        <dbReference type="PROSITE-ProRule" id="PRU10141"/>
    </source>
</evidence>
<dbReference type="InterPro" id="IPR000719">
    <property type="entry name" value="Prot_kinase_dom"/>
</dbReference>
<evidence type="ECO:0000313" key="19">
    <source>
        <dbReference type="EMBL" id="KAF5372951.1"/>
    </source>
</evidence>
<comment type="pathway">
    <text evidence="3">Sphingolipid metabolism.</text>
</comment>
<dbReference type="PROSITE" id="PS50011">
    <property type="entry name" value="PROTEIN_KINASE_DOM"/>
    <property type="match status" value="1"/>
</dbReference>
<dbReference type="InterPro" id="IPR015424">
    <property type="entry name" value="PyrdxlP-dep_Trfase"/>
</dbReference>
<keyword evidence="11" id="KW-0663">Pyridoxal phosphate</keyword>
<comment type="similarity">
    <text evidence="4">Belongs to the class-II pyridoxal-phosphate-dependent aminotransferase family.</text>
</comment>
<dbReference type="Proteomes" id="UP000559256">
    <property type="component" value="Unassembled WGS sequence"/>
</dbReference>
<evidence type="ECO:0000256" key="9">
    <source>
        <dbReference type="ARBA" id="ARBA00022777"/>
    </source>
</evidence>
<dbReference type="PROSITE" id="PS00107">
    <property type="entry name" value="PROTEIN_KINASE_ATP"/>
    <property type="match status" value="1"/>
</dbReference>
<dbReference type="GO" id="GO:0004758">
    <property type="term" value="F:serine C-palmitoyltransferase activity"/>
    <property type="evidence" value="ECO:0007669"/>
    <property type="project" value="TreeGrafter"/>
</dbReference>
<keyword evidence="9" id="KW-0418">Kinase</keyword>
<keyword evidence="8 15" id="KW-0547">Nucleotide-binding</keyword>
<evidence type="ECO:0000256" key="16">
    <source>
        <dbReference type="SAM" id="MobiDB-lite"/>
    </source>
</evidence>
<dbReference type="EMBL" id="JAACJM010000004">
    <property type="protein sequence ID" value="KAF5372951.1"/>
    <property type="molecule type" value="Genomic_DNA"/>
</dbReference>
<dbReference type="Pfam" id="PF00155">
    <property type="entry name" value="Aminotran_1_2"/>
    <property type="match status" value="1"/>
</dbReference>
<comment type="pathway">
    <text evidence="2">Lipid metabolism; sphingolipid metabolism.</text>
</comment>
<feature type="domain" description="Protein kinase" evidence="17">
    <location>
        <begin position="640"/>
        <end position="902"/>
    </location>
</feature>
<organism evidence="19 20">
    <name type="scientific">Tetrapyrgos nigripes</name>
    <dbReference type="NCBI Taxonomy" id="182062"/>
    <lineage>
        <taxon>Eukaryota</taxon>
        <taxon>Fungi</taxon>
        <taxon>Dikarya</taxon>
        <taxon>Basidiomycota</taxon>
        <taxon>Agaricomycotina</taxon>
        <taxon>Agaricomycetes</taxon>
        <taxon>Agaricomycetidae</taxon>
        <taxon>Agaricales</taxon>
        <taxon>Marasmiineae</taxon>
        <taxon>Marasmiaceae</taxon>
        <taxon>Tetrapyrgos</taxon>
    </lineage>
</organism>
<dbReference type="Gene3D" id="3.40.640.10">
    <property type="entry name" value="Type I PLP-dependent aspartate aminotransferase-like (Major domain)"/>
    <property type="match status" value="1"/>
</dbReference>
<feature type="region of interest" description="Disordered" evidence="16">
    <location>
        <begin position="997"/>
        <end position="1050"/>
    </location>
</feature>
<evidence type="ECO:0000256" key="4">
    <source>
        <dbReference type="ARBA" id="ARBA00008392"/>
    </source>
</evidence>
<evidence type="ECO:0000256" key="11">
    <source>
        <dbReference type="ARBA" id="ARBA00022898"/>
    </source>
</evidence>
<dbReference type="GO" id="GO:0046513">
    <property type="term" value="P:ceramide biosynthetic process"/>
    <property type="evidence" value="ECO:0007669"/>
    <property type="project" value="TreeGrafter"/>
</dbReference>
<evidence type="ECO:0000256" key="1">
    <source>
        <dbReference type="ARBA" id="ARBA00001933"/>
    </source>
</evidence>
<keyword evidence="13" id="KW-0443">Lipid metabolism</keyword>
<evidence type="ECO:0000256" key="2">
    <source>
        <dbReference type="ARBA" id="ARBA00004760"/>
    </source>
</evidence>
<dbReference type="InterPro" id="IPR015421">
    <property type="entry name" value="PyrdxlP-dep_Trfase_major"/>
</dbReference>
<evidence type="ECO:0000259" key="18">
    <source>
        <dbReference type="PROSITE" id="PS51285"/>
    </source>
</evidence>
<name>A0A8H5LXG4_9AGAR</name>
<dbReference type="Gene3D" id="3.30.200.20">
    <property type="entry name" value="Phosphorylase Kinase, domain 1"/>
    <property type="match status" value="1"/>
</dbReference>
<dbReference type="SUPFAM" id="SSF53383">
    <property type="entry name" value="PLP-dependent transferases"/>
    <property type="match status" value="1"/>
</dbReference>
<dbReference type="GO" id="GO:0005783">
    <property type="term" value="C:endoplasmic reticulum"/>
    <property type="evidence" value="ECO:0007669"/>
    <property type="project" value="TreeGrafter"/>
</dbReference>
<dbReference type="InterPro" id="IPR008271">
    <property type="entry name" value="Ser/Thr_kinase_AS"/>
</dbReference>
<dbReference type="GO" id="GO:0030170">
    <property type="term" value="F:pyridoxal phosphate binding"/>
    <property type="evidence" value="ECO:0007669"/>
    <property type="project" value="InterPro"/>
</dbReference>
<keyword evidence="6" id="KW-0723">Serine/threonine-protein kinase</keyword>
<dbReference type="PANTHER" id="PTHR13693">
    <property type="entry name" value="CLASS II AMINOTRANSFERASE/8-AMINO-7-OXONONANOATE SYNTHASE"/>
    <property type="match status" value="1"/>
</dbReference>
<dbReference type="InterPro" id="IPR015422">
    <property type="entry name" value="PyrdxlP-dep_Trfase_small"/>
</dbReference>
<keyword evidence="12" id="KW-0746">Sphingolipid metabolism</keyword>
<dbReference type="InterPro" id="IPR017441">
    <property type="entry name" value="Protein_kinase_ATP_BS"/>
</dbReference>
<feature type="binding site" evidence="15">
    <location>
        <position position="669"/>
    </location>
    <ligand>
        <name>ATP</name>
        <dbReference type="ChEBI" id="CHEBI:30616"/>
    </ligand>
</feature>
<dbReference type="Gene3D" id="3.90.1150.10">
    <property type="entry name" value="Aspartate Aminotransferase, domain 1"/>
    <property type="match status" value="1"/>
</dbReference>
<dbReference type="EC" id="2.3.1.50" evidence="5"/>
<dbReference type="AlphaFoldDB" id="A0A8H5LXG4"/>
<dbReference type="FunFam" id="3.30.200.20:FF:000354">
    <property type="entry name" value="AGC/YANK protein kinase"/>
    <property type="match status" value="1"/>
</dbReference>
<feature type="region of interest" description="Disordered" evidence="16">
    <location>
        <begin position="434"/>
        <end position="457"/>
    </location>
</feature>
<gene>
    <name evidence="19" type="ORF">D9758_001570</name>
</gene>
<dbReference type="SUPFAM" id="SSF56112">
    <property type="entry name" value="Protein kinase-like (PK-like)"/>
    <property type="match status" value="1"/>
</dbReference>
<accession>A0A8H5LXG4</accession>